<dbReference type="Gene3D" id="3.40.1190.20">
    <property type="match status" value="1"/>
</dbReference>
<evidence type="ECO:0000256" key="2">
    <source>
        <dbReference type="ARBA" id="ARBA00022723"/>
    </source>
</evidence>
<name>A0A381SMF3_9ZZZZ</name>
<sequence length="233" mass="23116">VERVPTIAVLGSANLDIVVPVPHHPVTGETVLGGDHALIPGGKGANQAVAAARLGGSVSFVGRVGDDDAGETLRSSLEADGVDTTHLRTDSEAPSGIALIGVDADGDNAIVVSPGTNARVGPEDVQAAKATIAGAAVVLLQLEVPTGAVVAAARAATGTVVLNPAPAAPLPDGLLDRVDVLVPNALELAQLADTQPDAAVDALIAMARSLPTATVIVTRGARGALLVTPDDHR</sequence>
<dbReference type="GO" id="GO:0046872">
    <property type="term" value="F:metal ion binding"/>
    <property type="evidence" value="ECO:0007669"/>
    <property type="project" value="UniProtKB-KW"/>
</dbReference>
<dbReference type="SUPFAM" id="SSF53613">
    <property type="entry name" value="Ribokinase-like"/>
    <property type="match status" value="1"/>
</dbReference>
<keyword evidence="7" id="KW-0630">Potassium</keyword>
<accession>A0A381SMF3</accession>
<dbReference type="CDD" id="cd01174">
    <property type="entry name" value="ribokinase"/>
    <property type="match status" value="1"/>
</dbReference>
<dbReference type="InterPro" id="IPR029056">
    <property type="entry name" value="Ribokinase-like"/>
</dbReference>
<keyword evidence="4" id="KW-0418">Kinase</keyword>
<evidence type="ECO:0000256" key="1">
    <source>
        <dbReference type="ARBA" id="ARBA00022679"/>
    </source>
</evidence>
<dbReference type="InterPro" id="IPR011611">
    <property type="entry name" value="PfkB_dom"/>
</dbReference>
<proteinExistence type="predicted"/>
<feature type="domain" description="Carbohydrate kinase PfkB" evidence="9">
    <location>
        <begin position="6"/>
        <end position="230"/>
    </location>
</feature>
<keyword evidence="6" id="KW-0460">Magnesium</keyword>
<dbReference type="GO" id="GO:0005524">
    <property type="term" value="F:ATP binding"/>
    <property type="evidence" value="ECO:0007669"/>
    <property type="project" value="UniProtKB-KW"/>
</dbReference>
<keyword evidence="3" id="KW-0547">Nucleotide-binding</keyword>
<keyword evidence="8" id="KW-0119">Carbohydrate metabolism</keyword>
<dbReference type="Pfam" id="PF00294">
    <property type="entry name" value="PfkB"/>
    <property type="match status" value="1"/>
</dbReference>
<dbReference type="EMBL" id="UINC01003232">
    <property type="protein sequence ID" value="SVA04511.1"/>
    <property type="molecule type" value="Genomic_DNA"/>
</dbReference>
<reference evidence="10" key="1">
    <citation type="submission" date="2018-05" db="EMBL/GenBank/DDBJ databases">
        <authorList>
            <person name="Lanie J.A."/>
            <person name="Ng W.-L."/>
            <person name="Kazmierczak K.M."/>
            <person name="Andrzejewski T.M."/>
            <person name="Davidsen T.M."/>
            <person name="Wayne K.J."/>
            <person name="Tettelin H."/>
            <person name="Glass J.I."/>
            <person name="Rusch D."/>
            <person name="Podicherti R."/>
            <person name="Tsui H.-C.T."/>
            <person name="Winkler M.E."/>
        </authorList>
    </citation>
    <scope>NUCLEOTIDE SEQUENCE</scope>
</reference>
<dbReference type="InterPro" id="IPR002139">
    <property type="entry name" value="Ribo/fructo_kinase"/>
</dbReference>
<dbReference type="InterPro" id="IPR011877">
    <property type="entry name" value="Ribokinase"/>
</dbReference>
<evidence type="ECO:0000256" key="6">
    <source>
        <dbReference type="ARBA" id="ARBA00022842"/>
    </source>
</evidence>
<gene>
    <name evidence="10" type="ORF">METZ01_LOCUS57365</name>
</gene>
<keyword evidence="2" id="KW-0479">Metal-binding</keyword>
<evidence type="ECO:0000256" key="7">
    <source>
        <dbReference type="ARBA" id="ARBA00022958"/>
    </source>
</evidence>
<evidence type="ECO:0000256" key="5">
    <source>
        <dbReference type="ARBA" id="ARBA00022840"/>
    </source>
</evidence>
<feature type="non-terminal residue" evidence="10">
    <location>
        <position position="1"/>
    </location>
</feature>
<evidence type="ECO:0000256" key="4">
    <source>
        <dbReference type="ARBA" id="ARBA00022777"/>
    </source>
</evidence>
<protein>
    <recommendedName>
        <fullName evidence="9">Carbohydrate kinase PfkB domain-containing protein</fullName>
    </recommendedName>
</protein>
<dbReference type="PRINTS" id="PR00990">
    <property type="entry name" value="RIBOKINASE"/>
</dbReference>
<evidence type="ECO:0000313" key="10">
    <source>
        <dbReference type="EMBL" id="SVA04511.1"/>
    </source>
</evidence>
<dbReference type="PANTHER" id="PTHR10584:SF166">
    <property type="entry name" value="RIBOKINASE"/>
    <property type="match status" value="1"/>
</dbReference>
<feature type="non-terminal residue" evidence="10">
    <location>
        <position position="233"/>
    </location>
</feature>
<evidence type="ECO:0000256" key="3">
    <source>
        <dbReference type="ARBA" id="ARBA00022741"/>
    </source>
</evidence>
<keyword evidence="1" id="KW-0808">Transferase</keyword>
<dbReference type="GO" id="GO:0005829">
    <property type="term" value="C:cytosol"/>
    <property type="evidence" value="ECO:0007669"/>
    <property type="project" value="TreeGrafter"/>
</dbReference>
<dbReference type="PANTHER" id="PTHR10584">
    <property type="entry name" value="SUGAR KINASE"/>
    <property type="match status" value="1"/>
</dbReference>
<dbReference type="GO" id="GO:0004747">
    <property type="term" value="F:ribokinase activity"/>
    <property type="evidence" value="ECO:0007669"/>
    <property type="project" value="InterPro"/>
</dbReference>
<dbReference type="GO" id="GO:0006014">
    <property type="term" value="P:D-ribose metabolic process"/>
    <property type="evidence" value="ECO:0007669"/>
    <property type="project" value="InterPro"/>
</dbReference>
<evidence type="ECO:0000256" key="8">
    <source>
        <dbReference type="ARBA" id="ARBA00023277"/>
    </source>
</evidence>
<organism evidence="10">
    <name type="scientific">marine metagenome</name>
    <dbReference type="NCBI Taxonomy" id="408172"/>
    <lineage>
        <taxon>unclassified sequences</taxon>
        <taxon>metagenomes</taxon>
        <taxon>ecological metagenomes</taxon>
    </lineage>
</organism>
<dbReference type="AlphaFoldDB" id="A0A381SMF3"/>
<keyword evidence="5" id="KW-0067">ATP-binding</keyword>
<evidence type="ECO:0000259" key="9">
    <source>
        <dbReference type="Pfam" id="PF00294"/>
    </source>
</evidence>